<organism evidence="1 2">
    <name type="scientific">Zophobas morio</name>
    <dbReference type="NCBI Taxonomy" id="2755281"/>
    <lineage>
        <taxon>Eukaryota</taxon>
        <taxon>Metazoa</taxon>
        <taxon>Ecdysozoa</taxon>
        <taxon>Arthropoda</taxon>
        <taxon>Hexapoda</taxon>
        <taxon>Insecta</taxon>
        <taxon>Pterygota</taxon>
        <taxon>Neoptera</taxon>
        <taxon>Endopterygota</taxon>
        <taxon>Coleoptera</taxon>
        <taxon>Polyphaga</taxon>
        <taxon>Cucujiformia</taxon>
        <taxon>Tenebrionidae</taxon>
        <taxon>Zophobas</taxon>
    </lineage>
</organism>
<evidence type="ECO:0000313" key="2">
    <source>
        <dbReference type="Proteomes" id="UP001168821"/>
    </source>
</evidence>
<dbReference type="AlphaFoldDB" id="A0AA38HNG2"/>
<dbReference type="Proteomes" id="UP001168821">
    <property type="component" value="Unassembled WGS sequence"/>
</dbReference>
<sequence length="87" mass="9600">MSFLEKGRVFSPLNVFSIHYDTCNAFAEDAKCNPRQIITVCGVAIDGEASAGQRLGWIVVLGRQEGLRCQAAWRQPAELAMCLLPPY</sequence>
<accession>A0AA38HNG2</accession>
<name>A0AA38HNG2_9CUCU</name>
<gene>
    <name evidence="1" type="ORF">Zmor_027511</name>
</gene>
<proteinExistence type="predicted"/>
<comment type="caution">
    <text evidence="1">The sequence shown here is derived from an EMBL/GenBank/DDBJ whole genome shotgun (WGS) entry which is preliminary data.</text>
</comment>
<dbReference type="EMBL" id="JALNTZ010000009">
    <property type="protein sequence ID" value="KAJ3640980.1"/>
    <property type="molecule type" value="Genomic_DNA"/>
</dbReference>
<keyword evidence="2" id="KW-1185">Reference proteome</keyword>
<protein>
    <submittedName>
        <fullName evidence="1">Uncharacterized protein</fullName>
    </submittedName>
</protein>
<reference evidence="1" key="1">
    <citation type="journal article" date="2023" name="G3 (Bethesda)">
        <title>Whole genome assemblies of Zophobas morio and Tenebrio molitor.</title>
        <authorList>
            <person name="Kaur S."/>
            <person name="Stinson S.A."/>
            <person name="diCenzo G.C."/>
        </authorList>
    </citation>
    <scope>NUCLEOTIDE SEQUENCE</scope>
    <source>
        <strain evidence="1">QUZm001</strain>
    </source>
</reference>
<evidence type="ECO:0000313" key="1">
    <source>
        <dbReference type="EMBL" id="KAJ3640980.1"/>
    </source>
</evidence>